<comment type="caution">
    <text evidence="1">The sequence shown here is derived from an EMBL/GenBank/DDBJ whole genome shotgun (WGS) entry which is preliminary data.</text>
</comment>
<organism evidence="1 2">
    <name type="scientific">Gossypium australe</name>
    <dbReference type="NCBI Taxonomy" id="47621"/>
    <lineage>
        <taxon>Eukaryota</taxon>
        <taxon>Viridiplantae</taxon>
        <taxon>Streptophyta</taxon>
        <taxon>Embryophyta</taxon>
        <taxon>Tracheophyta</taxon>
        <taxon>Spermatophyta</taxon>
        <taxon>Magnoliopsida</taxon>
        <taxon>eudicotyledons</taxon>
        <taxon>Gunneridae</taxon>
        <taxon>Pentapetalae</taxon>
        <taxon>rosids</taxon>
        <taxon>malvids</taxon>
        <taxon>Malvales</taxon>
        <taxon>Malvaceae</taxon>
        <taxon>Malvoideae</taxon>
        <taxon>Gossypium</taxon>
    </lineage>
</organism>
<gene>
    <name evidence="1" type="ORF">EPI10_029060</name>
</gene>
<accession>A0A5B6V0D2</accession>
<keyword evidence="2" id="KW-1185">Reference proteome</keyword>
<evidence type="ECO:0000313" key="2">
    <source>
        <dbReference type="Proteomes" id="UP000325315"/>
    </source>
</evidence>
<protein>
    <submittedName>
        <fullName evidence="1">1-phosphatidylinositol-4,5-bisphosphate phosphodiesterase beta-2</fullName>
    </submittedName>
</protein>
<dbReference type="EMBL" id="SMMG02000009">
    <property type="protein sequence ID" value="KAA3462587.1"/>
    <property type="molecule type" value="Genomic_DNA"/>
</dbReference>
<dbReference type="AlphaFoldDB" id="A0A5B6V0D2"/>
<sequence length="150" mass="16411">MPNLDTSETLVSPATAIGSQSRSVGDDALSQVMLRILEMVTGPNFGSGGRGSSNGAELFRGVTEVTPNVAEYWLEATKRIMDDLDCTLEQKLKGAVSLLRDEAYQRGTQPGRLTWDLFKINFQSKYVGASYVDARRSEFLNLTQGDRSVA</sequence>
<dbReference type="Proteomes" id="UP000325315">
    <property type="component" value="Unassembled WGS sequence"/>
</dbReference>
<reference evidence="2" key="1">
    <citation type="journal article" date="2019" name="Plant Biotechnol. J.">
        <title>Genome sequencing of the Australian wild diploid species Gossypium australe highlights disease resistance and delayed gland morphogenesis.</title>
        <authorList>
            <person name="Cai Y."/>
            <person name="Cai X."/>
            <person name="Wang Q."/>
            <person name="Wang P."/>
            <person name="Zhang Y."/>
            <person name="Cai C."/>
            <person name="Xu Y."/>
            <person name="Wang K."/>
            <person name="Zhou Z."/>
            <person name="Wang C."/>
            <person name="Geng S."/>
            <person name="Li B."/>
            <person name="Dong Q."/>
            <person name="Hou Y."/>
            <person name="Wang H."/>
            <person name="Ai P."/>
            <person name="Liu Z."/>
            <person name="Yi F."/>
            <person name="Sun M."/>
            <person name="An G."/>
            <person name="Cheng J."/>
            <person name="Zhang Y."/>
            <person name="Shi Q."/>
            <person name="Xie Y."/>
            <person name="Shi X."/>
            <person name="Chang Y."/>
            <person name="Huang F."/>
            <person name="Chen Y."/>
            <person name="Hong S."/>
            <person name="Mi L."/>
            <person name="Sun Q."/>
            <person name="Zhang L."/>
            <person name="Zhou B."/>
            <person name="Peng R."/>
            <person name="Zhang X."/>
            <person name="Liu F."/>
        </authorList>
    </citation>
    <scope>NUCLEOTIDE SEQUENCE [LARGE SCALE GENOMIC DNA]</scope>
    <source>
        <strain evidence="2">cv. PA1801</strain>
    </source>
</reference>
<evidence type="ECO:0000313" key="1">
    <source>
        <dbReference type="EMBL" id="KAA3462587.1"/>
    </source>
</evidence>
<dbReference type="OrthoDB" id="1158383at2759"/>
<proteinExistence type="predicted"/>
<name>A0A5B6V0D2_9ROSI</name>